<proteinExistence type="predicted"/>
<comment type="caution">
    <text evidence="3">The sequence shown here is derived from an EMBL/GenBank/DDBJ whole genome shotgun (WGS) entry which is preliminary data.</text>
</comment>
<organism evidence="3 4">
    <name type="scientific">Geotrichum candidum</name>
    <name type="common">Oospora lactis</name>
    <name type="synonym">Dipodascus geotrichum</name>
    <dbReference type="NCBI Taxonomy" id="1173061"/>
    <lineage>
        <taxon>Eukaryota</taxon>
        <taxon>Fungi</taxon>
        <taxon>Dikarya</taxon>
        <taxon>Ascomycota</taxon>
        <taxon>Saccharomycotina</taxon>
        <taxon>Dipodascomycetes</taxon>
        <taxon>Dipodascales</taxon>
        <taxon>Dipodascaceae</taxon>
        <taxon>Geotrichum</taxon>
    </lineage>
</organism>
<feature type="transmembrane region" description="Helical" evidence="2">
    <location>
        <begin position="69"/>
        <end position="87"/>
    </location>
</feature>
<feature type="transmembrane region" description="Helical" evidence="2">
    <location>
        <begin position="186"/>
        <end position="208"/>
    </location>
</feature>
<feature type="compositionally biased region" description="Polar residues" evidence="1">
    <location>
        <begin position="471"/>
        <end position="485"/>
    </location>
</feature>
<feature type="region of interest" description="Disordered" evidence="1">
    <location>
        <begin position="548"/>
        <end position="637"/>
    </location>
</feature>
<keyword evidence="4" id="KW-1185">Reference proteome</keyword>
<dbReference type="PANTHER" id="PTHR31735">
    <property type="entry name" value="VACUOLAR MEMBRANE PROTEIN YPL162C"/>
    <property type="match status" value="1"/>
</dbReference>
<feature type="compositionally biased region" description="Basic and acidic residues" evidence="1">
    <location>
        <begin position="146"/>
        <end position="164"/>
    </location>
</feature>
<evidence type="ECO:0000256" key="1">
    <source>
        <dbReference type="SAM" id="MobiDB-lite"/>
    </source>
</evidence>
<dbReference type="OrthoDB" id="431202at2759"/>
<feature type="compositionally biased region" description="Low complexity" evidence="1">
    <location>
        <begin position="548"/>
        <end position="576"/>
    </location>
</feature>
<dbReference type="Proteomes" id="UP000242525">
    <property type="component" value="Unassembled WGS sequence"/>
</dbReference>
<gene>
    <name evidence="3" type="ORF">BN980_GECA02s05840g</name>
</gene>
<dbReference type="InterPro" id="IPR022127">
    <property type="entry name" value="STIMATE/YPL162C"/>
</dbReference>
<accession>A0A0J9X3Y4</accession>
<feature type="compositionally biased region" description="Polar residues" evidence="1">
    <location>
        <begin position="577"/>
        <end position="587"/>
    </location>
</feature>
<protein>
    <submittedName>
        <fullName evidence="3">Uncharacterized protein</fullName>
    </submittedName>
</protein>
<evidence type="ECO:0000313" key="4">
    <source>
        <dbReference type="Proteomes" id="UP000242525"/>
    </source>
</evidence>
<feature type="transmembrane region" description="Helical" evidence="2">
    <location>
        <begin position="31"/>
        <end position="48"/>
    </location>
</feature>
<reference evidence="3" key="1">
    <citation type="submission" date="2014-03" db="EMBL/GenBank/DDBJ databases">
        <authorList>
            <person name="Casaregola S."/>
        </authorList>
    </citation>
    <scope>NUCLEOTIDE SEQUENCE [LARGE SCALE GENOMIC DNA]</scope>
    <source>
        <strain evidence="3">CLIB 918</strain>
    </source>
</reference>
<feature type="region of interest" description="Disordered" evidence="1">
    <location>
        <begin position="1"/>
        <end position="21"/>
    </location>
</feature>
<dbReference type="AlphaFoldDB" id="A0A0J9X3Y4"/>
<keyword evidence="2" id="KW-1133">Transmembrane helix</keyword>
<keyword evidence="2" id="KW-0812">Transmembrane</keyword>
<dbReference type="EMBL" id="CCBN010000002">
    <property type="protein sequence ID" value="CDO52099.1"/>
    <property type="molecule type" value="Genomic_DNA"/>
</dbReference>
<feature type="region of interest" description="Disordered" evidence="1">
    <location>
        <begin position="131"/>
        <end position="164"/>
    </location>
</feature>
<feature type="compositionally biased region" description="Basic and acidic residues" evidence="1">
    <location>
        <begin position="610"/>
        <end position="626"/>
    </location>
</feature>
<feature type="transmembrane region" description="Helical" evidence="2">
    <location>
        <begin position="324"/>
        <end position="349"/>
    </location>
</feature>
<dbReference type="PANTHER" id="PTHR31735:SF1">
    <property type="entry name" value="VACUOLAR MEMBRANE PROTEIN YPL162C"/>
    <property type="match status" value="1"/>
</dbReference>
<evidence type="ECO:0000256" key="2">
    <source>
        <dbReference type="SAM" id="Phobius"/>
    </source>
</evidence>
<feature type="region of interest" description="Disordered" evidence="1">
    <location>
        <begin position="450"/>
        <end position="485"/>
    </location>
</feature>
<name>A0A0J9X3Y4_GEOCN</name>
<sequence>MSSTTESQTPPHHLNKPPPPPNPFDFSQVSIPYQLTIFVLVLCPLLLMRRFERPKRRFSVWVLDLSRFALGYTGAEILLIFFVLPYTRIISSVFLFDPNNPNAHQNNLHGSRWRDKGDGFIKDTSSRFHNSEQEYRPGFNDTGFDPGRDDHPGPHERRNQNHDKRGFGPRFVALQSASLTLSLLELFPGIFIIFAFYWICLYFFYFLVRFWKKKLRSPRVVFRRRRRCLPIIVRGPKHVLPEPANTNTASNNAADRFSRQKLGFVSGFYGFPIKARWFLQQTLCFLCAVIFTRIIIIKICQKFPDQARGLHKALFSWNMKQKGLHMFLLKVLFPALIYMVQICISDLVLRFRSKTAIKYSHNREFQPMFSASGIRRRIYPYNDDYELQELTLPVLTDYRNNEPRSSITPTPQIAADQNHNRSRDHNVHSFIQVGQPRNEPVIVLPNDGEGTSAAQSTIVSGLPPTIHDPKPSNSITSSSRPNRSRPQLGIVTASLLNTAAVTATAASRANIFNSPSRLASPMPLAYNPSRYNHDTAIALNSNPFSDSNNISSSVSTSTSVSDTEVDSSSTSTGTTVAAETQSASSTVAEPEPRGAQEEEESYGRLPSYDDSQRQHQELLRDPEQAGRHQVVINGMKQ</sequence>
<evidence type="ECO:0000313" key="3">
    <source>
        <dbReference type="EMBL" id="CDO52099.1"/>
    </source>
</evidence>
<keyword evidence="2" id="KW-0472">Membrane</keyword>
<dbReference type="GO" id="GO:0016020">
    <property type="term" value="C:membrane"/>
    <property type="evidence" value="ECO:0007669"/>
    <property type="project" value="TreeGrafter"/>
</dbReference>
<dbReference type="Pfam" id="PF12400">
    <property type="entry name" value="STIMATE"/>
    <property type="match status" value="1"/>
</dbReference>